<proteinExistence type="predicted"/>
<feature type="domain" description="CFA20" evidence="5">
    <location>
        <begin position="130"/>
        <end position="196"/>
    </location>
</feature>
<feature type="repeat" description="WD" evidence="3">
    <location>
        <begin position="726"/>
        <end position="767"/>
    </location>
</feature>
<dbReference type="InterPro" id="IPR007714">
    <property type="entry name" value="CFA20_dom"/>
</dbReference>
<dbReference type="GO" id="GO:0005814">
    <property type="term" value="C:centriole"/>
    <property type="evidence" value="ECO:0007669"/>
    <property type="project" value="TreeGrafter"/>
</dbReference>
<dbReference type="PROSITE" id="PS00678">
    <property type="entry name" value="WD_REPEATS_1"/>
    <property type="match status" value="1"/>
</dbReference>
<dbReference type="InterPro" id="IPR001680">
    <property type="entry name" value="WD40_rpt"/>
</dbReference>
<dbReference type="InterPro" id="IPR015943">
    <property type="entry name" value="WD40/YVTN_repeat-like_dom_sf"/>
</dbReference>
<evidence type="ECO:0000259" key="5">
    <source>
        <dbReference type="Pfam" id="PF05018"/>
    </source>
</evidence>
<dbReference type="InterPro" id="IPR019775">
    <property type="entry name" value="WD40_repeat_CS"/>
</dbReference>
<gene>
    <name evidence="7" type="ORF">KC01_LOCUS27544</name>
</gene>
<feature type="domain" description="CFA20" evidence="5">
    <location>
        <begin position="1"/>
        <end position="121"/>
    </location>
</feature>
<evidence type="ECO:0008006" key="9">
    <source>
        <dbReference type="Google" id="ProtNLM"/>
    </source>
</evidence>
<dbReference type="EMBL" id="OZ035845">
    <property type="protein sequence ID" value="CAL1599238.1"/>
    <property type="molecule type" value="Genomic_DNA"/>
</dbReference>
<feature type="domain" description="WDR90/POC16 second beta-propeller" evidence="6">
    <location>
        <begin position="737"/>
        <end position="1021"/>
    </location>
</feature>
<dbReference type="InterPro" id="IPR036322">
    <property type="entry name" value="WD40_repeat_dom_sf"/>
</dbReference>
<feature type="region of interest" description="Disordered" evidence="4">
    <location>
        <begin position="1054"/>
        <end position="1093"/>
    </location>
</feature>
<evidence type="ECO:0000256" key="2">
    <source>
        <dbReference type="ARBA" id="ARBA00022737"/>
    </source>
</evidence>
<dbReference type="Pfam" id="PF05018">
    <property type="entry name" value="CFA20_dom"/>
    <property type="match status" value="2"/>
</dbReference>
<dbReference type="InterPro" id="IPR055441">
    <property type="entry name" value="Beta-prop_WDR90_POC16_2nd"/>
</dbReference>
<reference evidence="7 8" key="1">
    <citation type="submission" date="2024-04" db="EMBL/GenBank/DDBJ databases">
        <authorList>
            <person name="Waldvogel A.-M."/>
            <person name="Schoenle A."/>
        </authorList>
    </citation>
    <scope>NUCLEOTIDE SEQUENCE [LARGE SCALE GENOMIC DNA]</scope>
</reference>
<dbReference type="PROSITE" id="PS50294">
    <property type="entry name" value="WD_REPEATS_REGION"/>
    <property type="match status" value="1"/>
</dbReference>
<name>A0AAV2LFK1_KNICA</name>
<dbReference type="SUPFAM" id="SSF50978">
    <property type="entry name" value="WD40 repeat-like"/>
    <property type="match status" value="3"/>
</dbReference>
<evidence type="ECO:0000313" key="8">
    <source>
        <dbReference type="Proteomes" id="UP001497482"/>
    </source>
</evidence>
<dbReference type="GO" id="GO:0005929">
    <property type="term" value="C:cilium"/>
    <property type="evidence" value="ECO:0007669"/>
    <property type="project" value="UniProtKB-ARBA"/>
</dbReference>
<dbReference type="InterPro" id="IPR050630">
    <property type="entry name" value="WD_repeat_EMAP"/>
</dbReference>
<evidence type="ECO:0000313" key="7">
    <source>
        <dbReference type="EMBL" id="CAL1599238.1"/>
    </source>
</evidence>
<keyword evidence="1 3" id="KW-0853">WD repeat</keyword>
<dbReference type="Pfam" id="PF00400">
    <property type="entry name" value="WD40"/>
    <property type="match status" value="3"/>
</dbReference>
<keyword evidence="2" id="KW-0677">Repeat</keyword>
<dbReference type="Proteomes" id="UP001497482">
    <property type="component" value="Chromosome 23"/>
</dbReference>
<dbReference type="Pfam" id="PF23393">
    <property type="entry name" value="Beta-prop_WDR90_POC16_2nd"/>
    <property type="match status" value="1"/>
</dbReference>
<keyword evidence="8" id="KW-1185">Reference proteome</keyword>
<evidence type="ECO:0000259" key="6">
    <source>
        <dbReference type="Pfam" id="PF23393"/>
    </source>
</evidence>
<feature type="region of interest" description="Disordered" evidence="4">
    <location>
        <begin position="258"/>
        <end position="280"/>
    </location>
</feature>
<dbReference type="SMART" id="SM00320">
    <property type="entry name" value="WD40"/>
    <property type="match status" value="13"/>
</dbReference>
<dbReference type="FunFam" id="2.130.10.10:FF:001417">
    <property type="entry name" value="WD repeat domain 90"/>
    <property type="match status" value="1"/>
</dbReference>
<evidence type="ECO:0000256" key="4">
    <source>
        <dbReference type="SAM" id="MobiDB-lite"/>
    </source>
</evidence>
<organism evidence="7 8">
    <name type="scientific">Knipowitschia caucasica</name>
    <name type="common">Caucasian dwarf goby</name>
    <name type="synonym">Pomatoschistus caucasicus</name>
    <dbReference type="NCBI Taxonomy" id="637954"/>
    <lineage>
        <taxon>Eukaryota</taxon>
        <taxon>Metazoa</taxon>
        <taxon>Chordata</taxon>
        <taxon>Craniata</taxon>
        <taxon>Vertebrata</taxon>
        <taxon>Euteleostomi</taxon>
        <taxon>Actinopterygii</taxon>
        <taxon>Neopterygii</taxon>
        <taxon>Teleostei</taxon>
        <taxon>Neoteleostei</taxon>
        <taxon>Acanthomorphata</taxon>
        <taxon>Gobiaria</taxon>
        <taxon>Gobiiformes</taxon>
        <taxon>Gobioidei</taxon>
        <taxon>Gobiidae</taxon>
        <taxon>Gobiinae</taxon>
        <taxon>Knipowitschia</taxon>
    </lineage>
</organism>
<dbReference type="PROSITE" id="PS50082">
    <property type="entry name" value="WD_REPEATS_2"/>
    <property type="match status" value="1"/>
</dbReference>
<sequence length="1343" mass="147603">MASKVWQHPYVNIFKHYKVEEWKKTTKEGDVTTFMDKTLKCPVFRIKGPIPANSYILLPKSRSQSLGLTGKYFYLLFRPAPYKYFVVHLDIVAEEGQVVRISFSNMFKEFKSTSTWLQFPFLCGAAKDSVYENTAKAARRGLTGPAPSSVRWTCLMLDLQSVLSTYLNRSYNHLQTIKLCANMTVKNIFTSDLLFNPGVSFSEARLMGLSSSRGTGPDPRDMAFPVPRGSSWHDLYDYIRFPSEGVKLPFDSIQKEEHAHTGAASNPHCPVRERPPSASLCKPVQDGVSLIQHITSPKPFPREQFLVVPDIPSLPVVSSHLDMFPDSNDDLLQKESPFPAPCRSEDGSPVLLPSDDLSETQHEREEMCTTNPRTLAESKQQKLAPDPILRLRQIIGFGGATNKHALWTKSSDEVVYPCHAVIVSMNVTSKRQRFFIGHTDKVSALDVNASSTLLASAQSGEHSVVRIWDFQRGDCLSTIRNHAHSLSSLSFSFKGGVLCGVGKDRHCKTLVVAWSTVKVQKERVVTVMAKAHSDVPINTFKVSFFDETRMVSCGRGSVRLWRMRNDTLRSCPVNLGEYHSEDFTDVSFEEGGSSCQLKEDRTLYASSRSGYIFEIDYSRVEIKTVRKLQPTQEQHEGHRDKWTFKTGPGISINSICVCTSFCATGSEDGFLRLWPLDFSSVFLEAEHEGPVSSVSVSSDGLQVLAATSNGILGYLDVSTRCYNTLMRSHTDSVLGFSLDGVSRYLTTASSDGTVRIWNLDSLHQLYDFVSEDCPCAVAFHPSEQVFSCGFISGIIRVFDIPKAKLLAEHKHYKGAVVGLVFSPNGRFLYSAGSEGSLVQYAANKDHSAVRVMCDMVARGTDHSPDAVTVSQDSYCVAFVGPSEYIVTIADAQTLDELLRVDVSVLDEKTTLDSALKVCFAAASTHLLVSTSANKVLWISTKTGCVLREVSEVGVWPCSSLAVSDDSRFLLTAGRNSVKVCDYDSPQRSQVFIGHSRPVLQVGFTPDQKSVVSVGDAVFIWDFLAGLEDSSPARSPLRLGGGSAPADQWSISVPRHAAPVPSSPQQPDFCSIRPLDPEGADPLKNSPYLGSQLRQSNRSPASFLKVTEVQSASPLPRHLDSGDVPRPSVRPDCYRHFVPRFQNSMSDQNASMPRPGDGHEDLKLKAVIGYNGNGRSNVAWSPEKGLLVYSCGAVVVVENLHTGTQRHLQGHQEISCLAITHDAQTVASGAGGTNGIHGQICIWDIESGACRKPVSHHRGAVQCVAFSRDDRFFLSVGDYCDPGVVLWSCSSLQLLFSVRVSGPLHEAAFSPSSASQLACVGSQGVYFCLIHERAADVELSVRLK</sequence>
<protein>
    <recommendedName>
        <fullName evidence="9">WD repeat domain 90</fullName>
    </recommendedName>
</protein>
<feature type="region of interest" description="Disordered" evidence="4">
    <location>
        <begin position="334"/>
        <end position="359"/>
    </location>
</feature>
<dbReference type="PANTHER" id="PTHR13720">
    <property type="entry name" value="WD-40 REPEAT PROTEIN"/>
    <property type="match status" value="1"/>
</dbReference>
<evidence type="ECO:0000256" key="1">
    <source>
        <dbReference type="ARBA" id="ARBA00022574"/>
    </source>
</evidence>
<dbReference type="PANTHER" id="PTHR13720:SF24">
    <property type="entry name" value="WD REPEAT-CONTAINING PROTEIN 90"/>
    <property type="match status" value="1"/>
</dbReference>
<accession>A0AAV2LFK1</accession>
<dbReference type="Gene3D" id="2.130.10.10">
    <property type="entry name" value="YVTN repeat-like/Quinoprotein amine dehydrogenase"/>
    <property type="match status" value="4"/>
</dbReference>
<evidence type="ECO:0000256" key="3">
    <source>
        <dbReference type="PROSITE-ProRule" id="PRU00221"/>
    </source>
</evidence>